<feature type="transmembrane region" description="Helical" evidence="6">
    <location>
        <begin position="16"/>
        <end position="33"/>
    </location>
</feature>
<evidence type="ECO:0000256" key="1">
    <source>
        <dbReference type="ARBA" id="ARBA00004651"/>
    </source>
</evidence>
<dbReference type="PANTHER" id="PTHR42709:SF6">
    <property type="entry name" value="UNDECAPRENYL PHOSPHATE TRANSPORTER A"/>
    <property type="match status" value="1"/>
</dbReference>
<evidence type="ECO:0000256" key="6">
    <source>
        <dbReference type="SAM" id="Phobius"/>
    </source>
</evidence>
<evidence type="ECO:0000313" key="8">
    <source>
        <dbReference type="EMBL" id="KKQ10469.1"/>
    </source>
</evidence>
<evidence type="ECO:0000256" key="2">
    <source>
        <dbReference type="ARBA" id="ARBA00022475"/>
    </source>
</evidence>
<feature type="domain" description="VTT" evidence="7">
    <location>
        <begin position="76"/>
        <end position="196"/>
    </location>
</feature>
<evidence type="ECO:0000256" key="4">
    <source>
        <dbReference type="ARBA" id="ARBA00022989"/>
    </source>
</evidence>
<dbReference type="Pfam" id="PF09335">
    <property type="entry name" value="VTT_dom"/>
    <property type="match status" value="1"/>
</dbReference>
<protein>
    <recommendedName>
        <fullName evidence="7">VTT domain-containing protein</fullName>
    </recommendedName>
</protein>
<keyword evidence="5 6" id="KW-0472">Membrane</keyword>
<feature type="transmembrane region" description="Helical" evidence="6">
    <location>
        <begin position="175"/>
        <end position="197"/>
    </location>
</feature>
<feature type="transmembrane region" description="Helical" evidence="6">
    <location>
        <begin position="209"/>
        <end position="227"/>
    </location>
</feature>
<accession>A0A0G0HEC6</accession>
<name>A0A0G0HEC6_9BACT</name>
<reference evidence="8 9" key="1">
    <citation type="journal article" date="2015" name="Nature">
        <title>rRNA introns, odd ribosomes, and small enigmatic genomes across a large radiation of phyla.</title>
        <authorList>
            <person name="Brown C.T."/>
            <person name="Hug L.A."/>
            <person name="Thomas B.C."/>
            <person name="Sharon I."/>
            <person name="Castelle C.J."/>
            <person name="Singh A."/>
            <person name="Wilkins M.J."/>
            <person name="Williams K.H."/>
            <person name="Banfield J.F."/>
        </authorList>
    </citation>
    <scope>NUCLEOTIDE SEQUENCE [LARGE SCALE GENOMIC DNA]</scope>
</reference>
<dbReference type="InterPro" id="IPR032816">
    <property type="entry name" value="VTT_dom"/>
</dbReference>
<dbReference type="InterPro" id="IPR051311">
    <property type="entry name" value="DedA_domain"/>
</dbReference>
<dbReference type="EMBL" id="LBSA01000004">
    <property type="protein sequence ID" value="KKQ10469.1"/>
    <property type="molecule type" value="Genomic_DNA"/>
</dbReference>
<proteinExistence type="predicted"/>
<comment type="caution">
    <text evidence="8">The sequence shown here is derived from an EMBL/GenBank/DDBJ whole genome shotgun (WGS) entry which is preliminary data.</text>
</comment>
<organism evidence="8 9">
    <name type="scientific">Candidatus Daviesbacteria bacterium GW2011_GWB1_36_5</name>
    <dbReference type="NCBI Taxonomy" id="1618426"/>
    <lineage>
        <taxon>Bacteria</taxon>
        <taxon>Candidatus Daviesiibacteriota</taxon>
    </lineage>
</organism>
<feature type="transmembrane region" description="Helical" evidence="6">
    <location>
        <begin position="148"/>
        <end position="169"/>
    </location>
</feature>
<evidence type="ECO:0000259" key="7">
    <source>
        <dbReference type="Pfam" id="PF09335"/>
    </source>
</evidence>
<dbReference type="Proteomes" id="UP000034492">
    <property type="component" value="Unassembled WGS sequence"/>
</dbReference>
<keyword evidence="3 6" id="KW-0812">Transmembrane</keyword>
<comment type="subcellular location">
    <subcellularLocation>
        <location evidence="1">Cell membrane</location>
        <topology evidence="1">Multi-pass membrane protein</topology>
    </subcellularLocation>
</comment>
<feature type="transmembrane region" description="Helical" evidence="6">
    <location>
        <begin position="95"/>
        <end position="121"/>
    </location>
</feature>
<evidence type="ECO:0000256" key="3">
    <source>
        <dbReference type="ARBA" id="ARBA00022692"/>
    </source>
</evidence>
<evidence type="ECO:0000313" key="9">
    <source>
        <dbReference type="Proteomes" id="UP000034492"/>
    </source>
</evidence>
<dbReference type="PANTHER" id="PTHR42709">
    <property type="entry name" value="ALKALINE PHOSPHATASE LIKE PROTEIN"/>
    <property type="match status" value="1"/>
</dbReference>
<evidence type="ECO:0000256" key="5">
    <source>
        <dbReference type="ARBA" id="ARBA00023136"/>
    </source>
</evidence>
<dbReference type="AlphaFoldDB" id="A0A0G0HEC6"/>
<keyword evidence="2" id="KW-1003">Cell membrane</keyword>
<keyword evidence="4 6" id="KW-1133">Transmembrane helix</keyword>
<feature type="transmembrane region" description="Helical" evidence="6">
    <location>
        <begin position="54"/>
        <end position="75"/>
    </location>
</feature>
<dbReference type="GO" id="GO:0005886">
    <property type="term" value="C:plasma membrane"/>
    <property type="evidence" value="ECO:0007669"/>
    <property type="project" value="UniProtKB-SubCell"/>
</dbReference>
<sequence length="231" mass="25678">MSQYLKYIQTIFKSDLFFPLVLVIAYIGFLFIVRGIIPSGAEIINSFASLYHKYGYEIIFVAAFLESLVLVNLFVPGQVAMALGAVFARTGQTELPLVILVAGLGAFSGYCLDYILGYFGFSDVIKKMGYSDFLTLAKSNLRKFGKRGLILGFIHSNLGSFLSLTAGTINFNWKIFLTIAILATFVWTSFWGILVYSLGEVFLDIFKRFSFLLIGLAAGLMLLLRLGKNDK</sequence>
<gene>
    <name evidence="8" type="ORF">US19_C0004G0017</name>
</gene>